<feature type="non-terminal residue" evidence="1">
    <location>
        <position position="40"/>
    </location>
</feature>
<evidence type="ECO:0000313" key="1">
    <source>
        <dbReference type="EMBL" id="KFM65335.1"/>
    </source>
</evidence>
<sequence length="40" mass="5041">MSLYCMNLKVKIQMFYFSWVLKMKKWNCRKKQLLKLVKKL</sequence>
<organism evidence="1 2">
    <name type="scientific">Stegodyphus mimosarum</name>
    <name type="common">African social velvet spider</name>
    <dbReference type="NCBI Taxonomy" id="407821"/>
    <lineage>
        <taxon>Eukaryota</taxon>
        <taxon>Metazoa</taxon>
        <taxon>Ecdysozoa</taxon>
        <taxon>Arthropoda</taxon>
        <taxon>Chelicerata</taxon>
        <taxon>Arachnida</taxon>
        <taxon>Araneae</taxon>
        <taxon>Araneomorphae</taxon>
        <taxon>Entelegynae</taxon>
        <taxon>Eresoidea</taxon>
        <taxon>Eresidae</taxon>
        <taxon>Stegodyphus</taxon>
    </lineage>
</organism>
<accession>A0A087TJP6</accession>
<dbReference type="EMBL" id="KK115521">
    <property type="protein sequence ID" value="KFM65335.1"/>
    <property type="molecule type" value="Genomic_DNA"/>
</dbReference>
<proteinExistence type="predicted"/>
<evidence type="ECO:0000313" key="2">
    <source>
        <dbReference type="Proteomes" id="UP000054359"/>
    </source>
</evidence>
<name>A0A087TJP6_STEMI</name>
<reference evidence="1 2" key="1">
    <citation type="submission" date="2013-11" db="EMBL/GenBank/DDBJ databases">
        <title>Genome sequencing of Stegodyphus mimosarum.</title>
        <authorList>
            <person name="Bechsgaard J."/>
        </authorList>
    </citation>
    <scope>NUCLEOTIDE SEQUENCE [LARGE SCALE GENOMIC DNA]</scope>
</reference>
<dbReference type="Proteomes" id="UP000054359">
    <property type="component" value="Unassembled WGS sequence"/>
</dbReference>
<dbReference type="AlphaFoldDB" id="A0A087TJP6"/>
<gene>
    <name evidence="1" type="ORF">X975_16737</name>
</gene>
<keyword evidence="2" id="KW-1185">Reference proteome</keyword>
<protein>
    <submittedName>
        <fullName evidence="1">Uncharacterized protein</fullName>
    </submittedName>
</protein>